<keyword evidence="2" id="KW-1185">Reference proteome</keyword>
<dbReference type="AlphaFoldDB" id="B4VST0"/>
<reference evidence="1 2" key="1">
    <citation type="submission" date="2008-07" db="EMBL/GenBank/DDBJ databases">
        <authorList>
            <person name="Tandeau de Marsac N."/>
            <person name="Ferriera S."/>
            <person name="Johnson J."/>
            <person name="Kravitz S."/>
            <person name="Beeson K."/>
            <person name="Sutton G."/>
            <person name="Rogers Y.-H."/>
            <person name="Friedman R."/>
            <person name="Frazier M."/>
            <person name="Venter J.C."/>
        </authorList>
    </citation>
    <scope>NUCLEOTIDE SEQUENCE [LARGE SCALE GENOMIC DNA]</scope>
    <source>
        <strain evidence="1 2">PCC 7420</strain>
    </source>
</reference>
<organism evidence="1 2">
    <name type="scientific">Coleofasciculus chthonoplastes PCC 7420</name>
    <dbReference type="NCBI Taxonomy" id="118168"/>
    <lineage>
        <taxon>Bacteria</taxon>
        <taxon>Bacillati</taxon>
        <taxon>Cyanobacteriota</taxon>
        <taxon>Cyanophyceae</taxon>
        <taxon>Coleofasciculales</taxon>
        <taxon>Coleofasciculaceae</taxon>
        <taxon>Coleofasciculus</taxon>
    </lineage>
</organism>
<dbReference type="EMBL" id="DS989851">
    <property type="protein sequence ID" value="EDX75001.1"/>
    <property type="molecule type" value="Genomic_DNA"/>
</dbReference>
<dbReference type="Proteomes" id="UP000003835">
    <property type="component" value="Unassembled WGS sequence"/>
</dbReference>
<sequence length="46" mass="5292">MSQSNIENPIQQAFQRSAVEILYNPYQGLKLNPFCPDATNNRRNPL</sequence>
<evidence type="ECO:0000313" key="2">
    <source>
        <dbReference type="Proteomes" id="UP000003835"/>
    </source>
</evidence>
<dbReference type="STRING" id="118168.MC7420_875"/>
<protein>
    <submittedName>
        <fullName evidence="1">Uncharacterized protein</fullName>
    </submittedName>
</protein>
<accession>B4VST0</accession>
<proteinExistence type="predicted"/>
<gene>
    <name evidence="1" type="ORF">MC7420_875</name>
</gene>
<evidence type="ECO:0000313" key="1">
    <source>
        <dbReference type="EMBL" id="EDX75001.1"/>
    </source>
</evidence>
<dbReference type="HOGENOM" id="CLU_3182398_0_0_3"/>
<name>B4VST0_9CYAN</name>